<organism evidence="1">
    <name type="scientific">Gaeumannomyces tritici (strain R3-111a-1)</name>
    <name type="common">Wheat and barley take-all root rot fungus</name>
    <name type="synonym">Gaeumannomyces graminis var. tritici</name>
    <dbReference type="NCBI Taxonomy" id="644352"/>
    <lineage>
        <taxon>Eukaryota</taxon>
        <taxon>Fungi</taxon>
        <taxon>Dikarya</taxon>
        <taxon>Ascomycota</taxon>
        <taxon>Pezizomycotina</taxon>
        <taxon>Sordariomycetes</taxon>
        <taxon>Sordariomycetidae</taxon>
        <taxon>Magnaporthales</taxon>
        <taxon>Magnaporthaceae</taxon>
        <taxon>Gaeumannomyces</taxon>
    </lineage>
</organism>
<protein>
    <submittedName>
        <fullName evidence="1 2">Uncharacterized protein</fullName>
    </submittedName>
</protein>
<reference evidence="2" key="4">
    <citation type="journal article" date="2015" name="G3 (Bethesda)">
        <title>Genome sequences of three phytopathogenic species of the Magnaporthaceae family of fungi.</title>
        <authorList>
            <person name="Okagaki L.H."/>
            <person name="Nunes C.C."/>
            <person name="Sailsbery J."/>
            <person name="Clay B."/>
            <person name="Brown D."/>
            <person name="John T."/>
            <person name="Oh Y."/>
            <person name="Young N."/>
            <person name="Fitzgerald M."/>
            <person name="Haas B.J."/>
            <person name="Zeng Q."/>
            <person name="Young S."/>
            <person name="Adiconis X."/>
            <person name="Fan L."/>
            <person name="Levin J.Z."/>
            <person name="Mitchell T.K."/>
            <person name="Okubara P.A."/>
            <person name="Farman M.L."/>
            <person name="Kohn L.M."/>
            <person name="Birren B."/>
            <person name="Ma L.-J."/>
            <person name="Dean R.A."/>
        </authorList>
    </citation>
    <scope>NUCLEOTIDE SEQUENCE</scope>
    <source>
        <strain evidence="2">R3-111a-1</strain>
    </source>
</reference>
<dbReference type="GeneID" id="20343040"/>
<dbReference type="VEuPathDB" id="FungiDB:GGTG_02582"/>
<accession>J3NMS6</accession>
<reference evidence="2" key="5">
    <citation type="submission" date="2018-04" db="UniProtKB">
        <authorList>
            <consortium name="EnsemblFungi"/>
        </authorList>
    </citation>
    <scope>IDENTIFICATION</scope>
    <source>
        <strain evidence="2">R3-111a-1</strain>
    </source>
</reference>
<dbReference type="AlphaFoldDB" id="J3NMS6"/>
<reference evidence="1" key="2">
    <citation type="submission" date="2010-07" db="EMBL/GenBank/DDBJ databases">
        <authorList>
            <consortium name="The Broad Institute Genome Sequencing Platform"/>
            <consortium name="Broad Institute Genome Sequencing Center for Infectious Disease"/>
            <person name="Ma L.-J."/>
            <person name="Dead R."/>
            <person name="Young S."/>
            <person name="Zeng Q."/>
            <person name="Koehrsen M."/>
            <person name="Alvarado L."/>
            <person name="Berlin A."/>
            <person name="Chapman S.B."/>
            <person name="Chen Z."/>
            <person name="Freedman E."/>
            <person name="Gellesch M."/>
            <person name="Goldberg J."/>
            <person name="Griggs A."/>
            <person name="Gujja S."/>
            <person name="Heilman E.R."/>
            <person name="Heiman D."/>
            <person name="Hepburn T."/>
            <person name="Howarth C."/>
            <person name="Jen D."/>
            <person name="Larson L."/>
            <person name="Mehta T."/>
            <person name="Neiman D."/>
            <person name="Pearson M."/>
            <person name="Roberts A."/>
            <person name="Saif S."/>
            <person name="Shea T."/>
            <person name="Shenoy N."/>
            <person name="Sisk P."/>
            <person name="Stolte C."/>
            <person name="Sykes S."/>
            <person name="Walk T."/>
            <person name="White J."/>
            <person name="Yandava C."/>
            <person name="Haas B."/>
            <person name="Nusbaum C."/>
            <person name="Birren B."/>
        </authorList>
    </citation>
    <scope>NUCLEOTIDE SEQUENCE</scope>
    <source>
        <strain evidence="1">R3-111a-1</strain>
    </source>
</reference>
<sequence>MPISNDWLLLTYLFLNTAKTRLSFLNAKLATTLNLLKKRSRGPKRPAKRRALNFAVFPIVAKRTTITPIGFYIRSRFLNWLKTKSRKIISKFNAGLSASNPRKKNYKHGI</sequence>
<evidence type="ECO:0000313" key="2">
    <source>
        <dbReference type="EnsemblFungi" id="EJT82609"/>
    </source>
</evidence>
<dbReference type="HOGENOM" id="CLU_2171231_0_0_1"/>
<name>J3NMS6_GAET3</name>
<dbReference type="EnsemblFungi" id="EJT82609">
    <property type="protein sequence ID" value="EJT82609"/>
    <property type="gene ID" value="GGTG_02582"/>
</dbReference>
<gene>
    <name evidence="2" type="primary">20343040</name>
    <name evidence="1" type="ORF">GGTG_02582</name>
</gene>
<dbReference type="RefSeq" id="XP_009218618.1">
    <property type="nucleotide sequence ID" value="XM_009220354.1"/>
</dbReference>
<dbReference type="EMBL" id="GL385395">
    <property type="protein sequence ID" value="EJT82609.1"/>
    <property type="molecule type" value="Genomic_DNA"/>
</dbReference>
<proteinExistence type="predicted"/>
<evidence type="ECO:0000313" key="3">
    <source>
        <dbReference type="Proteomes" id="UP000006039"/>
    </source>
</evidence>
<reference evidence="1" key="3">
    <citation type="submission" date="2010-09" db="EMBL/GenBank/DDBJ databases">
        <title>Annotation of Gaeumannomyces graminis var. tritici R3-111a-1.</title>
        <authorList>
            <consortium name="The Broad Institute Genome Sequencing Platform"/>
            <person name="Ma L.-J."/>
            <person name="Dead R."/>
            <person name="Young S.K."/>
            <person name="Zeng Q."/>
            <person name="Gargeya S."/>
            <person name="Fitzgerald M."/>
            <person name="Haas B."/>
            <person name="Abouelleil A."/>
            <person name="Alvarado L."/>
            <person name="Arachchi H.M."/>
            <person name="Berlin A."/>
            <person name="Brown A."/>
            <person name="Chapman S.B."/>
            <person name="Chen Z."/>
            <person name="Dunbar C."/>
            <person name="Freedman E."/>
            <person name="Gearin G."/>
            <person name="Gellesch M."/>
            <person name="Goldberg J."/>
            <person name="Griggs A."/>
            <person name="Gujja S."/>
            <person name="Heiman D."/>
            <person name="Howarth C."/>
            <person name="Larson L."/>
            <person name="Lui A."/>
            <person name="MacDonald P.J.P."/>
            <person name="Mehta T."/>
            <person name="Montmayeur A."/>
            <person name="Murphy C."/>
            <person name="Neiman D."/>
            <person name="Pearson M."/>
            <person name="Priest M."/>
            <person name="Roberts A."/>
            <person name="Saif S."/>
            <person name="Shea T."/>
            <person name="Shenoy N."/>
            <person name="Sisk P."/>
            <person name="Stolte C."/>
            <person name="Sykes S."/>
            <person name="Yandava C."/>
            <person name="Wortman J."/>
            <person name="Nusbaum C."/>
            <person name="Birren B."/>
        </authorList>
    </citation>
    <scope>NUCLEOTIDE SEQUENCE</scope>
    <source>
        <strain evidence="1">R3-111a-1</strain>
    </source>
</reference>
<keyword evidence="3" id="KW-1185">Reference proteome</keyword>
<reference evidence="3" key="1">
    <citation type="submission" date="2010-07" db="EMBL/GenBank/DDBJ databases">
        <title>The genome sequence of Gaeumannomyces graminis var. tritici strain R3-111a-1.</title>
        <authorList>
            <consortium name="The Broad Institute Genome Sequencing Platform"/>
            <person name="Ma L.-J."/>
            <person name="Dead R."/>
            <person name="Young S."/>
            <person name="Zeng Q."/>
            <person name="Koehrsen M."/>
            <person name="Alvarado L."/>
            <person name="Berlin A."/>
            <person name="Chapman S.B."/>
            <person name="Chen Z."/>
            <person name="Freedman E."/>
            <person name="Gellesch M."/>
            <person name="Goldberg J."/>
            <person name="Griggs A."/>
            <person name="Gujja S."/>
            <person name="Heilman E.R."/>
            <person name="Heiman D."/>
            <person name="Hepburn T."/>
            <person name="Howarth C."/>
            <person name="Jen D."/>
            <person name="Larson L."/>
            <person name="Mehta T."/>
            <person name="Neiman D."/>
            <person name="Pearson M."/>
            <person name="Roberts A."/>
            <person name="Saif S."/>
            <person name="Shea T."/>
            <person name="Shenoy N."/>
            <person name="Sisk P."/>
            <person name="Stolte C."/>
            <person name="Sykes S."/>
            <person name="Walk T."/>
            <person name="White J."/>
            <person name="Yandava C."/>
            <person name="Haas B."/>
            <person name="Nusbaum C."/>
            <person name="Birren B."/>
        </authorList>
    </citation>
    <scope>NUCLEOTIDE SEQUENCE [LARGE SCALE GENOMIC DNA]</scope>
    <source>
        <strain evidence="3">R3-111a-1</strain>
    </source>
</reference>
<evidence type="ECO:0000313" key="1">
    <source>
        <dbReference type="EMBL" id="EJT82609.1"/>
    </source>
</evidence>
<dbReference type="Proteomes" id="UP000006039">
    <property type="component" value="Unassembled WGS sequence"/>
</dbReference>